<reference evidence="1 2" key="1">
    <citation type="journal article" date="1999" name="Genetics">
        <title>Divergence of the hyperthermophilic archaea Pyrococcus furiosus and P. horikoshii inferred from complete genomic sequences.</title>
        <authorList>
            <person name="Maeder D.L."/>
            <person name="Weiss R.B."/>
            <person name="Dunn D.M."/>
            <person name="Cherry J.L."/>
            <person name="Gonzalez J.M."/>
            <person name="DiRuggiero J."/>
            <person name="Robb F.T."/>
        </authorList>
    </citation>
    <scope>NUCLEOTIDE SEQUENCE [LARGE SCALE GENOMIC DNA]</scope>
    <source>
        <strain evidence="2">ATCC 43587 / DSM 3638 / JCM 8422 / Vc1</strain>
    </source>
</reference>
<name>Q8U1K4_PYRFU</name>
<dbReference type="PaxDb" id="186497-PF1202"/>
<evidence type="ECO:0000313" key="2">
    <source>
        <dbReference type="Proteomes" id="UP000001013"/>
    </source>
</evidence>
<dbReference type="STRING" id="186497.PF1202"/>
<sequence>MLILLLSEVIEKECNQKIFMRIVDECKDGGFYVWMVG</sequence>
<dbReference type="AlphaFoldDB" id="Q8U1K4"/>
<protein>
    <submittedName>
        <fullName evidence="1">Uncharacterized protein</fullName>
    </submittedName>
</protein>
<dbReference type="Proteomes" id="UP000001013">
    <property type="component" value="Chromosome"/>
</dbReference>
<proteinExistence type="predicted"/>
<evidence type="ECO:0000313" key="1">
    <source>
        <dbReference type="EMBL" id="AAL81326.1"/>
    </source>
</evidence>
<gene>
    <name evidence="1" type="ordered locus">PF1202</name>
</gene>
<dbReference type="HOGENOM" id="CLU_3338613_0_0_2"/>
<keyword evidence="2" id="KW-1185">Reference proteome</keyword>
<dbReference type="PATRIC" id="fig|186497.12.peg.1263"/>
<accession>Q8U1K4</accession>
<organism evidence="1 2">
    <name type="scientific">Pyrococcus furiosus (strain ATCC 43587 / DSM 3638 / JCM 8422 / Vc1)</name>
    <dbReference type="NCBI Taxonomy" id="186497"/>
    <lineage>
        <taxon>Archaea</taxon>
        <taxon>Methanobacteriati</taxon>
        <taxon>Methanobacteriota</taxon>
        <taxon>Thermococci</taxon>
        <taxon>Thermococcales</taxon>
        <taxon>Thermococcaceae</taxon>
        <taxon>Pyrococcus</taxon>
    </lineage>
</organism>
<dbReference type="EMBL" id="AE009950">
    <property type="protein sequence ID" value="AAL81326.1"/>
    <property type="molecule type" value="Genomic_DNA"/>
</dbReference>
<dbReference type="KEGG" id="pfu:PF1202"/>